<dbReference type="EMBL" id="JADFTT010004818">
    <property type="protein sequence ID" value="KAG5742644.1"/>
    <property type="molecule type" value="Genomic_DNA"/>
</dbReference>
<proteinExistence type="predicted"/>
<accession>A0A9P7KU63</accession>
<gene>
    <name evidence="1" type="ORF">H9Q72_014544</name>
</gene>
<feature type="non-terminal residue" evidence="1">
    <location>
        <position position="47"/>
    </location>
</feature>
<name>A0A9P7KU63_9HYPO</name>
<evidence type="ECO:0000313" key="2">
    <source>
        <dbReference type="Proteomes" id="UP000750502"/>
    </source>
</evidence>
<organism evidence="1 2">
    <name type="scientific">Fusarium xylarioides</name>
    <dbReference type="NCBI Taxonomy" id="221167"/>
    <lineage>
        <taxon>Eukaryota</taxon>
        <taxon>Fungi</taxon>
        <taxon>Dikarya</taxon>
        <taxon>Ascomycota</taxon>
        <taxon>Pezizomycotina</taxon>
        <taxon>Sordariomycetes</taxon>
        <taxon>Hypocreomycetidae</taxon>
        <taxon>Hypocreales</taxon>
        <taxon>Nectriaceae</taxon>
        <taxon>Fusarium</taxon>
        <taxon>Fusarium fujikuroi species complex</taxon>
    </lineage>
</organism>
<reference evidence="1" key="2">
    <citation type="submission" date="2020-10" db="EMBL/GenBank/DDBJ databases">
        <authorList>
            <person name="Peck L.D."/>
            <person name="Nowell R.W."/>
            <person name="Flood J."/>
            <person name="Ryan M.J."/>
            <person name="Barraclough T.G."/>
        </authorList>
    </citation>
    <scope>NUCLEOTIDE SEQUENCE</scope>
    <source>
        <strain evidence="1">IMI 127659i</strain>
    </source>
</reference>
<sequence>MARVEHAKVWAGLSEIGLRDMPGPQEIGSYGLAPAARSLQEGEHWGL</sequence>
<protein>
    <submittedName>
        <fullName evidence="1">Uncharacterized protein</fullName>
    </submittedName>
</protein>
<evidence type="ECO:0000313" key="1">
    <source>
        <dbReference type="EMBL" id="KAG5742644.1"/>
    </source>
</evidence>
<dbReference type="AlphaFoldDB" id="A0A9P7KU63"/>
<keyword evidence="2" id="KW-1185">Reference proteome</keyword>
<dbReference type="Proteomes" id="UP000750502">
    <property type="component" value="Unassembled WGS sequence"/>
</dbReference>
<reference evidence="1" key="1">
    <citation type="journal article" date="2020" name="bioRxiv">
        <title>Historical genomics reveals the evolutionary mechanisms behind multiple outbreaks of the host-specific coffee wilt pathogen Fusarium xylarioides.</title>
        <authorList>
            <person name="Peck D."/>
            <person name="Nowell R.W."/>
            <person name="Flood J."/>
            <person name="Ryan M.J."/>
            <person name="Barraclough T.G."/>
        </authorList>
    </citation>
    <scope>NUCLEOTIDE SEQUENCE</scope>
    <source>
        <strain evidence="1">IMI 127659i</strain>
    </source>
</reference>
<comment type="caution">
    <text evidence="1">The sequence shown here is derived from an EMBL/GenBank/DDBJ whole genome shotgun (WGS) entry which is preliminary data.</text>
</comment>